<proteinExistence type="inferred from homology"/>
<dbReference type="FunCoup" id="A0A448YFF0">
    <property type="interactions" value="911"/>
</dbReference>
<name>A0A448YFF0_BRENA</name>
<dbReference type="Proteomes" id="UP000290900">
    <property type="component" value="Unassembled WGS sequence"/>
</dbReference>
<evidence type="ECO:0000259" key="2">
    <source>
        <dbReference type="PROSITE" id="PS50250"/>
    </source>
</evidence>
<dbReference type="STRING" id="13370.A0A448YFF0"/>
<dbReference type="PANTHER" id="PTHR12732">
    <property type="entry name" value="UNCHARACTERIZED PROTEASOME COMPONENT REGION PCI-CONTAINING"/>
    <property type="match status" value="1"/>
</dbReference>
<feature type="domain" description="PCI" evidence="2">
    <location>
        <begin position="236"/>
        <end position="426"/>
    </location>
</feature>
<comment type="similarity">
    <text evidence="1">Belongs to the CSN12 family.</text>
</comment>
<evidence type="ECO:0000313" key="4">
    <source>
        <dbReference type="Proteomes" id="UP000290900"/>
    </source>
</evidence>
<dbReference type="OrthoDB" id="10252687at2759"/>
<dbReference type="Gene3D" id="1.10.10.10">
    <property type="entry name" value="Winged helix-like DNA-binding domain superfamily/Winged helix DNA-binding domain"/>
    <property type="match status" value="1"/>
</dbReference>
<dbReference type="InterPro" id="IPR045114">
    <property type="entry name" value="Csn12-like"/>
</dbReference>
<dbReference type="GO" id="GO:0003690">
    <property type="term" value="F:double-stranded DNA binding"/>
    <property type="evidence" value="ECO:0007669"/>
    <property type="project" value="InterPro"/>
</dbReference>
<dbReference type="InterPro" id="IPR000717">
    <property type="entry name" value="PCI_dom"/>
</dbReference>
<dbReference type="AlphaFoldDB" id="A0A448YFF0"/>
<dbReference type="SMART" id="SM00753">
    <property type="entry name" value="PAM"/>
    <property type="match status" value="1"/>
</dbReference>
<dbReference type="EMBL" id="CAACVR010000001">
    <property type="protein sequence ID" value="VEU19654.1"/>
    <property type="molecule type" value="Genomic_DNA"/>
</dbReference>
<evidence type="ECO:0000313" key="3">
    <source>
        <dbReference type="EMBL" id="VEU19654.1"/>
    </source>
</evidence>
<dbReference type="InParanoid" id="A0A448YFF0"/>
<protein>
    <submittedName>
        <fullName evidence="3">DEKNAAC100529</fullName>
    </submittedName>
</protein>
<accession>A0A448YFF0</accession>
<gene>
    <name evidence="3" type="ORF">BRENAR_LOCUS391</name>
</gene>
<keyword evidence="4" id="KW-1185">Reference proteome</keyword>
<dbReference type="PROSITE" id="PS50250">
    <property type="entry name" value="PCI"/>
    <property type="match status" value="1"/>
</dbReference>
<organism evidence="3 4">
    <name type="scientific">Brettanomyces naardenensis</name>
    <name type="common">Yeast</name>
    <dbReference type="NCBI Taxonomy" id="13370"/>
    <lineage>
        <taxon>Eukaryota</taxon>
        <taxon>Fungi</taxon>
        <taxon>Dikarya</taxon>
        <taxon>Ascomycota</taxon>
        <taxon>Saccharomycotina</taxon>
        <taxon>Pichiomycetes</taxon>
        <taxon>Pichiales</taxon>
        <taxon>Pichiaceae</taxon>
        <taxon>Brettanomyces</taxon>
    </lineage>
</organism>
<dbReference type="GO" id="GO:0003723">
    <property type="term" value="F:RNA binding"/>
    <property type="evidence" value="ECO:0007669"/>
    <property type="project" value="InterPro"/>
</dbReference>
<dbReference type="Pfam" id="PF01399">
    <property type="entry name" value="PCI"/>
    <property type="match status" value="1"/>
</dbReference>
<dbReference type="PANTHER" id="PTHR12732:SF0">
    <property type="entry name" value="PCI DOMAIN-CONTAINING PROTEIN 2"/>
    <property type="match status" value="1"/>
</dbReference>
<sequence length="432" mass="49214">MADQIAGQYLEFLLGLKAGIKDGDSRSVSKALSFLGHITDLESQADYCTAGLVDKFPPVNAFKDGERIRAVDHWGAVAAEYCGLISSLKKLNFMDAIGHSGELVNELVRCAQHEGSWICIPLMTVTSELRKLVFIYIQSDEYKATKQKKRRQQDNNGSSFDLFLDEKLANVLQKPFKVCLSDKSDEKKFAVYFFANELFRTYLKFGKYDAANNLCKVLQHSPNLPSLTTTSKSQSVTYRYFTALVDCMNFDHLPQAADLMNQALIDCRTGDAAEKNRQNIIMLLLPLNFLVHRRIPTQALWKQYPLLSSAFRGIFQAIKRGDLESFDNEIDRIQRLLLKRRVYSLFIRIRPLVELRLFSKVEHFYEGGKKHIIPLKQFSVALEYSSGRSYSQEEVEFRLASLIYEGQVKGYISHGNGVIVLSKKQPFPSQIN</sequence>
<dbReference type="InterPro" id="IPR036388">
    <property type="entry name" value="WH-like_DNA-bd_sf"/>
</dbReference>
<evidence type="ECO:0000256" key="1">
    <source>
        <dbReference type="ARBA" id="ARBA00025771"/>
    </source>
</evidence>
<reference evidence="3 4" key="1">
    <citation type="submission" date="2018-12" db="EMBL/GenBank/DDBJ databases">
        <authorList>
            <person name="Tiukova I."/>
            <person name="Dainat J."/>
        </authorList>
    </citation>
    <scope>NUCLEOTIDE SEQUENCE [LARGE SCALE GENOMIC DNA]</scope>
</reference>